<protein>
    <submittedName>
        <fullName evidence="1">Uncharacterized protein</fullName>
    </submittedName>
</protein>
<organism evidence="1 2">
    <name type="scientific">Acetonema longum DSM 6540</name>
    <dbReference type="NCBI Taxonomy" id="1009370"/>
    <lineage>
        <taxon>Bacteria</taxon>
        <taxon>Bacillati</taxon>
        <taxon>Bacillota</taxon>
        <taxon>Negativicutes</taxon>
        <taxon>Acetonemataceae</taxon>
        <taxon>Acetonema</taxon>
    </lineage>
</organism>
<comment type="caution">
    <text evidence="1">The sequence shown here is derived from an EMBL/GenBank/DDBJ whole genome shotgun (WGS) entry which is preliminary data.</text>
</comment>
<dbReference type="Proteomes" id="UP000003240">
    <property type="component" value="Unassembled WGS sequence"/>
</dbReference>
<gene>
    <name evidence="1" type="ORF">ALO_17830</name>
</gene>
<accession>F7NN81</accession>
<reference evidence="1 2" key="1">
    <citation type="journal article" date="2011" name="EMBO J.">
        <title>Structural diversity of bacterial flagellar motors.</title>
        <authorList>
            <person name="Chen S."/>
            <person name="Beeby M."/>
            <person name="Murphy G.E."/>
            <person name="Leadbetter J.R."/>
            <person name="Hendrixson D.R."/>
            <person name="Briegel A."/>
            <person name="Li Z."/>
            <person name="Shi J."/>
            <person name="Tocheva E.I."/>
            <person name="Muller A."/>
            <person name="Dobro M.J."/>
            <person name="Jensen G.J."/>
        </authorList>
    </citation>
    <scope>NUCLEOTIDE SEQUENCE [LARGE SCALE GENOMIC DNA]</scope>
    <source>
        <strain evidence="1 2">DSM 6540</strain>
    </source>
</reference>
<sequence length="71" mass="7682">MIAFLITAAIIGIMLLIVVKKHCFATAWATGIRSLPLAAWLMGRGIGGKLMPAFSATIFLESRFIFAITVE</sequence>
<name>F7NN81_9FIRM</name>
<proteinExistence type="predicted"/>
<dbReference type="EMBL" id="AFGF01000208">
    <property type="protein sequence ID" value="EGO62502.1"/>
    <property type="molecule type" value="Genomic_DNA"/>
</dbReference>
<evidence type="ECO:0000313" key="1">
    <source>
        <dbReference type="EMBL" id="EGO62502.1"/>
    </source>
</evidence>
<dbReference type="AlphaFoldDB" id="F7NN81"/>
<evidence type="ECO:0000313" key="2">
    <source>
        <dbReference type="Proteomes" id="UP000003240"/>
    </source>
</evidence>
<keyword evidence="2" id="KW-1185">Reference proteome</keyword>